<dbReference type="PRINTS" id="PR00755">
    <property type="entry name" value="AFLATOXINBRP"/>
</dbReference>
<feature type="region of interest" description="Disordered" evidence="2">
    <location>
        <begin position="257"/>
        <end position="294"/>
    </location>
</feature>
<dbReference type="InterPro" id="IPR036864">
    <property type="entry name" value="Zn2-C6_fun-type_DNA-bd_sf"/>
</dbReference>
<dbReference type="CDD" id="cd00067">
    <property type="entry name" value="GAL4"/>
    <property type="match status" value="1"/>
</dbReference>
<feature type="compositionally biased region" description="Low complexity" evidence="2">
    <location>
        <begin position="257"/>
        <end position="280"/>
    </location>
</feature>
<evidence type="ECO:0000256" key="1">
    <source>
        <dbReference type="ARBA" id="ARBA00023242"/>
    </source>
</evidence>
<evidence type="ECO:0000313" key="5">
    <source>
        <dbReference type="Proteomes" id="UP001321749"/>
    </source>
</evidence>
<feature type="non-terminal residue" evidence="4">
    <location>
        <position position="1"/>
    </location>
</feature>
<name>A0AAV9HP04_9PEZI</name>
<dbReference type="InterPro" id="IPR001138">
    <property type="entry name" value="Zn2Cys6_DnaBD"/>
</dbReference>
<dbReference type="GO" id="GO:0008270">
    <property type="term" value="F:zinc ion binding"/>
    <property type="evidence" value="ECO:0007669"/>
    <property type="project" value="InterPro"/>
</dbReference>
<reference evidence="4" key="1">
    <citation type="journal article" date="2023" name="Mol. Phylogenet. Evol.">
        <title>Genome-scale phylogeny and comparative genomics of the fungal order Sordariales.</title>
        <authorList>
            <person name="Hensen N."/>
            <person name="Bonometti L."/>
            <person name="Westerberg I."/>
            <person name="Brannstrom I.O."/>
            <person name="Guillou S."/>
            <person name="Cros-Aarteil S."/>
            <person name="Calhoun S."/>
            <person name="Haridas S."/>
            <person name="Kuo A."/>
            <person name="Mondo S."/>
            <person name="Pangilinan J."/>
            <person name="Riley R."/>
            <person name="LaButti K."/>
            <person name="Andreopoulos B."/>
            <person name="Lipzen A."/>
            <person name="Chen C."/>
            <person name="Yan M."/>
            <person name="Daum C."/>
            <person name="Ng V."/>
            <person name="Clum A."/>
            <person name="Steindorff A."/>
            <person name="Ohm R.A."/>
            <person name="Martin F."/>
            <person name="Silar P."/>
            <person name="Natvig D.O."/>
            <person name="Lalanne C."/>
            <person name="Gautier V."/>
            <person name="Ament-Velasquez S.L."/>
            <person name="Kruys A."/>
            <person name="Hutchinson M.I."/>
            <person name="Powell A.J."/>
            <person name="Barry K."/>
            <person name="Miller A.N."/>
            <person name="Grigoriev I.V."/>
            <person name="Debuchy R."/>
            <person name="Gladieux P."/>
            <person name="Hiltunen Thoren M."/>
            <person name="Johannesson H."/>
        </authorList>
    </citation>
    <scope>NUCLEOTIDE SEQUENCE</scope>
    <source>
        <strain evidence="4">PSN324</strain>
    </source>
</reference>
<dbReference type="InterPro" id="IPR052400">
    <property type="entry name" value="Zn2-C6_fungal_TF"/>
</dbReference>
<dbReference type="GO" id="GO:0000981">
    <property type="term" value="F:DNA-binding transcription factor activity, RNA polymerase II-specific"/>
    <property type="evidence" value="ECO:0007669"/>
    <property type="project" value="InterPro"/>
</dbReference>
<accession>A0AAV9HP04</accession>
<protein>
    <recommendedName>
        <fullName evidence="3">Zn(2)-C6 fungal-type domain-containing protein</fullName>
    </recommendedName>
</protein>
<comment type="caution">
    <text evidence="4">The sequence shown here is derived from an EMBL/GenBank/DDBJ whole genome shotgun (WGS) entry which is preliminary data.</text>
</comment>
<evidence type="ECO:0000259" key="3">
    <source>
        <dbReference type="PROSITE" id="PS50048"/>
    </source>
</evidence>
<dbReference type="PANTHER" id="PTHR47657">
    <property type="entry name" value="STEROL REGULATORY ELEMENT-BINDING PROTEIN ECM22"/>
    <property type="match status" value="1"/>
</dbReference>
<organism evidence="4 5">
    <name type="scientific">Cladorrhinum samala</name>
    <dbReference type="NCBI Taxonomy" id="585594"/>
    <lineage>
        <taxon>Eukaryota</taxon>
        <taxon>Fungi</taxon>
        <taxon>Dikarya</taxon>
        <taxon>Ascomycota</taxon>
        <taxon>Pezizomycotina</taxon>
        <taxon>Sordariomycetes</taxon>
        <taxon>Sordariomycetidae</taxon>
        <taxon>Sordariales</taxon>
        <taxon>Podosporaceae</taxon>
        <taxon>Cladorrhinum</taxon>
    </lineage>
</organism>
<dbReference type="Pfam" id="PF00172">
    <property type="entry name" value="Zn_clus"/>
    <property type="match status" value="1"/>
</dbReference>
<reference evidence="4" key="2">
    <citation type="submission" date="2023-06" db="EMBL/GenBank/DDBJ databases">
        <authorList>
            <consortium name="Lawrence Berkeley National Laboratory"/>
            <person name="Mondo S.J."/>
            <person name="Hensen N."/>
            <person name="Bonometti L."/>
            <person name="Westerberg I."/>
            <person name="Brannstrom I.O."/>
            <person name="Guillou S."/>
            <person name="Cros-Aarteil S."/>
            <person name="Calhoun S."/>
            <person name="Haridas S."/>
            <person name="Kuo A."/>
            <person name="Pangilinan J."/>
            <person name="Riley R."/>
            <person name="Labutti K."/>
            <person name="Andreopoulos B."/>
            <person name="Lipzen A."/>
            <person name="Chen C."/>
            <person name="Yanf M."/>
            <person name="Daum C."/>
            <person name="Ng V."/>
            <person name="Clum A."/>
            <person name="Steindorff A."/>
            <person name="Ohm R."/>
            <person name="Martin F."/>
            <person name="Silar P."/>
            <person name="Natvig D."/>
            <person name="Lalanne C."/>
            <person name="Gautier V."/>
            <person name="Ament-Velasquez S.L."/>
            <person name="Kruys A."/>
            <person name="Hutchinson M.I."/>
            <person name="Powell A.J."/>
            <person name="Barry K."/>
            <person name="Miller A.N."/>
            <person name="Grigoriev I.V."/>
            <person name="Debuchy R."/>
            <person name="Gladieux P."/>
            <person name="Thoren M.H."/>
            <person name="Johannesson H."/>
        </authorList>
    </citation>
    <scope>NUCLEOTIDE SEQUENCE</scope>
    <source>
        <strain evidence="4">PSN324</strain>
    </source>
</reference>
<dbReference type="PANTHER" id="PTHR47657:SF14">
    <property type="entry name" value="ZN(2)-C6 FUNGAL-TYPE DOMAIN-CONTAINING PROTEIN"/>
    <property type="match status" value="1"/>
</dbReference>
<dbReference type="PROSITE" id="PS00463">
    <property type="entry name" value="ZN2_CY6_FUNGAL_1"/>
    <property type="match status" value="1"/>
</dbReference>
<keyword evidence="1" id="KW-0539">Nucleus</keyword>
<gene>
    <name evidence="4" type="ORF">QBC42DRAFT_329689</name>
</gene>
<keyword evidence="5" id="KW-1185">Reference proteome</keyword>
<dbReference type="SUPFAM" id="SSF57701">
    <property type="entry name" value="Zn2/Cys6 DNA-binding domain"/>
    <property type="match status" value="1"/>
</dbReference>
<dbReference type="AlphaFoldDB" id="A0AAV9HP04"/>
<dbReference type="Gene3D" id="4.10.240.10">
    <property type="entry name" value="Zn(2)-C6 fungal-type DNA-binding domain"/>
    <property type="match status" value="1"/>
</dbReference>
<dbReference type="EMBL" id="MU864989">
    <property type="protein sequence ID" value="KAK4461521.1"/>
    <property type="molecule type" value="Genomic_DNA"/>
</dbReference>
<sequence length="539" mass="58293">TEHRPRRSHRKSRNGCSRCKARRIKCDESTPKCSRCTKMNLTCQYPVRSGADNNSQDGLTSPESVSCHSSPAGQGIAALFANHDSPLQFQAVQNLSATEYGLFNHYLEHTSRDATVPENDQFTLQVMMPQLACESKALMRSLLAISAICQACDLIRQPSVAPHQIRNQVLDLLSLSHRYHMESLRQVRLTLHEGEPKYDHVLANAALMGMQGSAGHSVRIWLTKTGAPVNVFMPKHPQWVSFYRAVDIAYGGLIRNPSSSSSSSSPCSSSVASPGSGCPVTPSEPITNSHNYPASRASPSFDHPLFPIISATIGTALSKLCARAQAIEGSSAAPPTPELQACFTALAIFTGVVSDVFNSPASSSDPSEVPRTPGASSCDEGGGQAEADVDPVGKLKDVSPWMRRYIASITYVVPSRLPRRIVAAFIHKVPAAYLGLVEDMFDLISGESESESKTSGEPSGGITVAHQLALEIFAHFLVLFILLDNVWWIGGIGAWELGRVVEGGYAAVGEGEGEGEEGDWWPESMWEVSRQLDKHRSHG</sequence>
<proteinExistence type="predicted"/>
<dbReference type="Proteomes" id="UP001321749">
    <property type="component" value="Unassembled WGS sequence"/>
</dbReference>
<feature type="domain" description="Zn(2)-C6 fungal-type" evidence="3">
    <location>
        <begin position="15"/>
        <end position="45"/>
    </location>
</feature>
<dbReference type="PROSITE" id="PS50048">
    <property type="entry name" value="ZN2_CY6_FUNGAL_2"/>
    <property type="match status" value="1"/>
</dbReference>
<evidence type="ECO:0000256" key="2">
    <source>
        <dbReference type="SAM" id="MobiDB-lite"/>
    </source>
</evidence>
<dbReference type="SMART" id="SM00066">
    <property type="entry name" value="GAL4"/>
    <property type="match status" value="1"/>
</dbReference>
<feature type="region of interest" description="Disordered" evidence="2">
    <location>
        <begin position="360"/>
        <end position="390"/>
    </location>
</feature>
<evidence type="ECO:0000313" key="4">
    <source>
        <dbReference type="EMBL" id="KAK4461521.1"/>
    </source>
</evidence>